<keyword evidence="1" id="KW-0812">Transmembrane</keyword>
<dbReference type="EMBL" id="MKZO01000026">
    <property type="protein sequence ID" value="OLS61863.1"/>
    <property type="molecule type" value="Genomic_DNA"/>
</dbReference>
<keyword evidence="1" id="KW-1133">Transmembrane helix</keyword>
<proteinExistence type="predicted"/>
<accession>A0A1Q9R387</accession>
<gene>
    <name evidence="2" type="ORF">PSEMO_32360</name>
</gene>
<evidence type="ECO:0000313" key="2">
    <source>
        <dbReference type="EMBL" id="OLS61863.1"/>
    </source>
</evidence>
<evidence type="ECO:0000256" key="1">
    <source>
        <dbReference type="SAM" id="Phobius"/>
    </source>
</evidence>
<dbReference type="Proteomes" id="UP000186736">
    <property type="component" value="Unassembled WGS sequence"/>
</dbReference>
<sequence length="72" mass="8320">MKRLKDLLARLKAKHWDEELRIHDSEHFSMIGFDRPPLRRAWDQHKAVIKQVGAWLLALIAGALILKLLGLA</sequence>
<dbReference type="AlphaFoldDB" id="A0A1Q9R387"/>
<comment type="caution">
    <text evidence="2">The sequence shown here is derived from an EMBL/GenBank/DDBJ whole genome shotgun (WGS) entry which is preliminary data.</text>
</comment>
<organism evidence="2 3">
    <name type="scientific">Pseudomonas putida</name>
    <name type="common">Arthrobacter siderocapsulatus</name>
    <dbReference type="NCBI Taxonomy" id="303"/>
    <lineage>
        <taxon>Bacteria</taxon>
        <taxon>Pseudomonadati</taxon>
        <taxon>Pseudomonadota</taxon>
        <taxon>Gammaproteobacteria</taxon>
        <taxon>Pseudomonadales</taxon>
        <taxon>Pseudomonadaceae</taxon>
        <taxon>Pseudomonas</taxon>
    </lineage>
</organism>
<feature type="transmembrane region" description="Helical" evidence="1">
    <location>
        <begin position="48"/>
        <end position="69"/>
    </location>
</feature>
<keyword evidence="1" id="KW-0472">Membrane</keyword>
<dbReference type="RefSeq" id="WP_075804048.1">
    <property type="nucleotide sequence ID" value="NZ_MKZO01000026.1"/>
</dbReference>
<name>A0A1Q9R387_PSEPU</name>
<protein>
    <submittedName>
        <fullName evidence="2">Uncharacterized protein</fullName>
    </submittedName>
</protein>
<evidence type="ECO:0000313" key="3">
    <source>
        <dbReference type="Proteomes" id="UP000186736"/>
    </source>
</evidence>
<reference evidence="2 3" key="1">
    <citation type="submission" date="2016-10" db="EMBL/GenBank/DDBJ databases">
        <title>Genome Sequence of Pseudomonas putida GM4FR.</title>
        <authorList>
            <person name="Poehlein A."/>
            <person name="Wemheuer F."/>
            <person name="Hollensteiner J."/>
            <person name="Wemheuer B."/>
        </authorList>
    </citation>
    <scope>NUCLEOTIDE SEQUENCE [LARGE SCALE GENOMIC DNA]</scope>
    <source>
        <strain evidence="2 3">GM4FR</strain>
    </source>
</reference>